<dbReference type="OMA" id="HANSQET"/>
<feature type="region of interest" description="Disordered" evidence="10">
    <location>
        <begin position="261"/>
        <end position="280"/>
    </location>
</feature>
<name>A0A8B7N471_HYAAZ</name>
<dbReference type="GO" id="GO:0008270">
    <property type="term" value="F:zinc ion binding"/>
    <property type="evidence" value="ECO:0007669"/>
    <property type="project" value="UniProtKB-KW"/>
</dbReference>
<evidence type="ECO:0000313" key="14">
    <source>
        <dbReference type="RefSeq" id="XP_018008173.1"/>
    </source>
</evidence>
<evidence type="ECO:0000256" key="9">
    <source>
        <dbReference type="ARBA" id="ARBA00023242"/>
    </source>
</evidence>
<dbReference type="PROSITE" id="PS51030">
    <property type="entry name" value="NUCLEAR_REC_DBD_2"/>
    <property type="match status" value="1"/>
</dbReference>
<dbReference type="InterPro" id="IPR013088">
    <property type="entry name" value="Znf_NHR/GATA"/>
</dbReference>
<dbReference type="GO" id="GO:0009888">
    <property type="term" value="P:tissue development"/>
    <property type="evidence" value="ECO:0007669"/>
    <property type="project" value="TreeGrafter"/>
</dbReference>
<feature type="region of interest" description="Disordered" evidence="10">
    <location>
        <begin position="574"/>
        <end position="600"/>
    </location>
</feature>
<feature type="region of interest" description="Disordered" evidence="10">
    <location>
        <begin position="286"/>
        <end position="365"/>
    </location>
</feature>
<dbReference type="PROSITE" id="PS00031">
    <property type="entry name" value="NUCLEAR_REC_DBD_1"/>
    <property type="match status" value="1"/>
</dbReference>
<dbReference type="Pfam" id="PF00104">
    <property type="entry name" value="Hormone_recep"/>
    <property type="match status" value="1"/>
</dbReference>
<dbReference type="Pfam" id="PF00105">
    <property type="entry name" value="zf-C4"/>
    <property type="match status" value="1"/>
</dbReference>
<proteinExistence type="predicted"/>
<dbReference type="GO" id="GO:0000978">
    <property type="term" value="F:RNA polymerase II cis-regulatory region sequence-specific DNA binding"/>
    <property type="evidence" value="ECO:0007669"/>
    <property type="project" value="TreeGrafter"/>
</dbReference>
<dbReference type="InterPro" id="IPR001723">
    <property type="entry name" value="Nuclear_hrmn_rcpt"/>
</dbReference>
<keyword evidence="8 14" id="KW-0675">Receptor</keyword>
<dbReference type="SMART" id="SM00430">
    <property type="entry name" value="HOLI"/>
    <property type="match status" value="1"/>
</dbReference>
<evidence type="ECO:0000256" key="4">
    <source>
        <dbReference type="ARBA" id="ARBA00022833"/>
    </source>
</evidence>
<dbReference type="KEGG" id="hazt:108665876"/>
<evidence type="ECO:0000256" key="3">
    <source>
        <dbReference type="ARBA" id="ARBA00022771"/>
    </source>
</evidence>
<evidence type="ECO:0000256" key="1">
    <source>
        <dbReference type="ARBA" id="ARBA00004123"/>
    </source>
</evidence>
<protein>
    <submittedName>
        <fullName evidence="14">Nuclear hormone receptor FTZ-F1</fullName>
    </submittedName>
</protein>
<evidence type="ECO:0000259" key="11">
    <source>
        <dbReference type="PROSITE" id="PS51030"/>
    </source>
</evidence>
<evidence type="ECO:0000256" key="7">
    <source>
        <dbReference type="ARBA" id="ARBA00023163"/>
    </source>
</evidence>
<evidence type="ECO:0000256" key="8">
    <source>
        <dbReference type="ARBA" id="ARBA00023170"/>
    </source>
</evidence>
<feature type="domain" description="NR LBD" evidence="12">
    <location>
        <begin position="603"/>
        <end position="842"/>
    </location>
</feature>
<dbReference type="SUPFAM" id="SSF48508">
    <property type="entry name" value="Nuclear receptor ligand-binding domain"/>
    <property type="match status" value="1"/>
</dbReference>
<keyword evidence="6" id="KW-0238">DNA-binding</keyword>
<dbReference type="SUPFAM" id="SSF57716">
    <property type="entry name" value="Glucocorticoid receptor-like (DNA-binding domain)"/>
    <property type="match status" value="1"/>
</dbReference>
<accession>A0A8B7N471</accession>
<dbReference type="SMART" id="SM00399">
    <property type="entry name" value="ZnF_C4"/>
    <property type="match status" value="1"/>
</dbReference>
<evidence type="ECO:0000256" key="6">
    <source>
        <dbReference type="ARBA" id="ARBA00023125"/>
    </source>
</evidence>
<dbReference type="InterPro" id="IPR016355">
    <property type="entry name" value="NR5-like"/>
</dbReference>
<keyword evidence="3" id="KW-0863">Zinc-finger</keyword>
<feature type="region of interest" description="Disordered" evidence="10">
    <location>
        <begin position="1"/>
        <end position="28"/>
    </location>
</feature>
<dbReference type="GO" id="GO:0090575">
    <property type="term" value="C:RNA polymerase II transcription regulator complex"/>
    <property type="evidence" value="ECO:0007669"/>
    <property type="project" value="TreeGrafter"/>
</dbReference>
<dbReference type="Gene3D" id="3.30.50.10">
    <property type="entry name" value="Erythroid Transcription Factor GATA-1, subunit A"/>
    <property type="match status" value="1"/>
</dbReference>
<organism evidence="13 14">
    <name type="scientific">Hyalella azteca</name>
    <name type="common">Amphipod</name>
    <dbReference type="NCBI Taxonomy" id="294128"/>
    <lineage>
        <taxon>Eukaryota</taxon>
        <taxon>Metazoa</taxon>
        <taxon>Ecdysozoa</taxon>
        <taxon>Arthropoda</taxon>
        <taxon>Crustacea</taxon>
        <taxon>Multicrustacea</taxon>
        <taxon>Malacostraca</taxon>
        <taxon>Eumalacostraca</taxon>
        <taxon>Peracarida</taxon>
        <taxon>Amphipoda</taxon>
        <taxon>Senticaudata</taxon>
        <taxon>Talitrida</taxon>
        <taxon>Talitroidea</taxon>
        <taxon>Hyalellidae</taxon>
        <taxon>Hyalella</taxon>
    </lineage>
</organism>
<reference evidence="14" key="1">
    <citation type="submission" date="2025-08" db="UniProtKB">
        <authorList>
            <consortium name="RefSeq"/>
        </authorList>
    </citation>
    <scope>IDENTIFICATION</scope>
    <source>
        <tissue evidence="14">Whole organism</tissue>
    </source>
</reference>
<evidence type="ECO:0000256" key="10">
    <source>
        <dbReference type="SAM" id="MobiDB-lite"/>
    </source>
</evidence>
<evidence type="ECO:0000259" key="12">
    <source>
        <dbReference type="PROSITE" id="PS51843"/>
    </source>
</evidence>
<evidence type="ECO:0000313" key="13">
    <source>
        <dbReference type="Proteomes" id="UP000694843"/>
    </source>
</evidence>
<keyword evidence="7" id="KW-0804">Transcription</keyword>
<dbReference type="InterPro" id="IPR000536">
    <property type="entry name" value="Nucl_hrmn_rcpt_lig-bd"/>
</dbReference>
<dbReference type="InterPro" id="IPR035500">
    <property type="entry name" value="NHR-like_dom_sf"/>
</dbReference>
<dbReference type="PANTHER" id="PTHR24086">
    <property type="entry name" value="NUCLEAR RECEPTOR SUBFAMILY 5 GROUP A"/>
    <property type="match status" value="1"/>
</dbReference>
<sequence length="844" mass="92718">MSVIQKAKGSRYIEEKEPSRAATSATQVASTTRSNDVMLLLGPLMSGGTNSRKDISITSNDHVNGHEYAREINGVSTFHSLSYSDEPRISELKNGNCYTPRHGIDTKYETNSVHSSQSAIIYTTENEVSRHYQSEASTNNIEKADILTHSLVTANALDDDNMNAKNDPVLDLSTQESHIFTTDGISMNLTDMVAFELSASEDHNSNPDIMSVVTTPIAGHGPDASFSNVSEDHVYSPIIDPVEADRVSLCHEDYYRHSHEPACCTPSSSTAHSSPLPIPLPRVASRAESLTPTDTPAHRQTDCSSSLHLRTPSPPRAAPPQSPLSDSCSPQPADVSPDSQGGGSSVSGNATATTSLDYSNGSSIDIPDTKEGIEELCPVCGDKVSGYHYGLLTCESCKGFFKRTVQNKKVYTCVADRQCQIDKTQRKRCPYCRFQKCIEVGMKLEAVRQDRMRGGRNKFGPMYKRDRARKLQMLRQRQMTHPNLLPSRNAPVTSGVQYTSLSSYSTGGLHIKEEIQSPFLSSSTSSPDSSPAPVRVLQNSGGPSHPSHNSSGLILGAPDNIALWVGAAGSGVGGGGTGGGGGGGSGGSPQQVTSRSLNRNTNRIPDLVRELLNAVNDAEWTNSLMGLLQNQTYNQCEVDLFELMCKVLDQSLFAQVDWARNSVFFKDLRVDDQMKLLQESWSDMLLLDHLHQRLHNNIANDMSLPNGQKFNLLNLALLGTDQYEQNFHQLLSKMEDMQLDVSEYILIKFILLLNSEPCIRDNRQLTDQQSVDEAAMQVRNAMMEYCVVSYGAATAQDRYQKLLSLISDIHFIADSGEKFLYLKMMHSGSSTQTLLMEMLHTKRR</sequence>
<dbReference type="GO" id="GO:0004879">
    <property type="term" value="F:nuclear receptor activity"/>
    <property type="evidence" value="ECO:0007669"/>
    <property type="project" value="InterPro"/>
</dbReference>
<gene>
    <name evidence="14" type="primary">LOC108665876</name>
</gene>
<dbReference type="Proteomes" id="UP000694843">
    <property type="component" value="Unplaced"/>
</dbReference>
<dbReference type="PRINTS" id="PR00398">
    <property type="entry name" value="STRDHORMONER"/>
</dbReference>
<keyword evidence="4" id="KW-0862">Zinc</keyword>
<feature type="compositionally biased region" description="Polar residues" evidence="10">
    <location>
        <begin position="588"/>
        <end position="600"/>
    </location>
</feature>
<dbReference type="PRINTS" id="PR00047">
    <property type="entry name" value="STROIDFINGER"/>
</dbReference>
<dbReference type="PANTHER" id="PTHR24086:SF15">
    <property type="entry name" value="NUCLEAR HORMONE RECEPTOR FTZ-F1"/>
    <property type="match status" value="1"/>
</dbReference>
<dbReference type="RefSeq" id="XP_018008173.1">
    <property type="nucleotide sequence ID" value="XM_018152684.2"/>
</dbReference>
<dbReference type="PROSITE" id="PS51843">
    <property type="entry name" value="NR_LBD"/>
    <property type="match status" value="1"/>
</dbReference>
<dbReference type="InterPro" id="IPR001628">
    <property type="entry name" value="Znf_hrmn_rcpt"/>
</dbReference>
<evidence type="ECO:0000256" key="5">
    <source>
        <dbReference type="ARBA" id="ARBA00023015"/>
    </source>
</evidence>
<dbReference type="AlphaFoldDB" id="A0A8B7N471"/>
<dbReference type="OrthoDB" id="5771769at2759"/>
<comment type="subcellular location">
    <subcellularLocation>
        <location evidence="1">Nucleus</location>
    </subcellularLocation>
</comment>
<feature type="compositionally biased region" description="Polar residues" evidence="10">
    <location>
        <begin position="346"/>
        <end position="363"/>
    </location>
</feature>
<keyword evidence="9" id="KW-0539">Nucleus</keyword>
<feature type="compositionally biased region" description="Pro residues" evidence="10">
    <location>
        <begin position="312"/>
        <end position="322"/>
    </location>
</feature>
<evidence type="ECO:0000256" key="2">
    <source>
        <dbReference type="ARBA" id="ARBA00022723"/>
    </source>
</evidence>
<feature type="domain" description="Nuclear receptor" evidence="11">
    <location>
        <begin position="374"/>
        <end position="449"/>
    </location>
</feature>
<dbReference type="GeneID" id="108665876"/>
<feature type="compositionally biased region" description="Gly residues" evidence="10">
    <location>
        <begin position="574"/>
        <end position="587"/>
    </location>
</feature>
<dbReference type="GO" id="GO:0009755">
    <property type="term" value="P:hormone-mediated signaling pathway"/>
    <property type="evidence" value="ECO:0007669"/>
    <property type="project" value="TreeGrafter"/>
</dbReference>
<dbReference type="CDD" id="cd07167">
    <property type="entry name" value="NR_DBD_Lrh-1_like"/>
    <property type="match status" value="1"/>
</dbReference>
<feature type="region of interest" description="Disordered" evidence="10">
    <location>
        <begin position="518"/>
        <end position="552"/>
    </location>
</feature>
<dbReference type="FunFam" id="3.30.50.10:FF:000006">
    <property type="entry name" value="Nuclear receptor subfamily 5 group A member"/>
    <property type="match status" value="1"/>
</dbReference>
<keyword evidence="2" id="KW-0479">Metal-binding</keyword>
<keyword evidence="13" id="KW-1185">Reference proteome</keyword>
<keyword evidence="5" id="KW-0805">Transcription regulation</keyword>
<dbReference type="Gene3D" id="1.10.565.10">
    <property type="entry name" value="Retinoid X Receptor"/>
    <property type="match status" value="1"/>
</dbReference>